<dbReference type="PANTHER" id="PTHR23152:SF4">
    <property type="entry name" value="2-OXOADIPATE DEHYDROGENASE COMPLEX COMPONENT E1"/>
    <property type="match status" value="1"/>
</dbReference>
<evidence type="ECO:0000259" key="5">
    <source>
        <dbReference type="Pfam" id="PF16870"/>
    </source>
</evidence>
<dbReference type="Gene3D" id="3.40.50.11610">
    <property type="entry name" value="Multifunctional 2-oxoglutarate metabolism enzyme, C-terminal domain"/>
    <property type="match status" value="1"/>
</dbReference>
<keyword evidence="3" id="KW-0786">Thiamine pyrophosphate</keyword>
<comment type="caution">
    <text evidence="6">The sequence shown here is derived from an EMBL/GenBank/DDBJ whole genome shotgun (WGS) entry which is preliminary data.</text>
</comment>
<dbReference type="InterPro" id="IPR011603">
    <property type="entry name" value="2oxoglutarate_DH_E1"/>
</dbReference>
<comment type="cofactor">
    <cofactor evidence="1">
        <name>thiamine diphosphate</name>
        <dbReference type="ChEBI" id="CHEBI:58937"/>
    </cofactor>
</comment>
<evidence type="ECO:0000256" key="1">
    <source>
        <dbReference type="ARBA" id="ARBA00001964"/>
    </source>
</evidence>
<evidence type="ECO:0000256" key="4">
    <source>
        <dbReference type="SAM" id="MobiDB-lite"/>
    </source>
</evidence>
<name>A0ABT5TY45_9MICO</name>
<organism evidence="6 7">
    <name type="scientific">Georgenia halotolerans</name>
    <dbReference type="NCBI Taxonomy" id="3028317"/>
    <lineage>
        <taxon>Bacteria</taxon>
        <taxon>Bacillati</taxon>
        <taxon>Actinomycetota</taxon>
        <taxon>Actinomycetes</taxon>
        <taxon>Micrococcales</taxon>
        <taxon>Bogoriellaceae</taxon>
        <taxon>Georgenia</taxon>
    </lineage>
</organism>
<feature type="domain" description="2-oxoglutarate dehydrogenase E1 component/KDG C-terminal" evidence="5">
    <location>
        <begin position="1"/>
        <end position="111"/>
    </location>
</feature>
<dbReference type="Pfam" id="PF16870">
    <property type="entry name" value="OxoGdeHyase_C"/>
    <property type="match status" value="1"/>
</dbReference>
<evidence type="ECO:0000256" key="2">
    <source>
        <dbReference type="ARBA" id="ARBA00023002"/>
    </source>
</evidence>
<protein>
    <submittedName>
        <fullName evidence="6">2-oxoglutarate dehydrogenase E1 component</fullName>
        <ecNumber evidence="6">1.2.4.2</ecNumber>
    </submittedName>
</protein>
<keyword evidence="7" id="KW-1185">Reference proteome</keyword>
<evidence type="ECO:0000313" key="6">
    <source>
        <dbReference type="EMBL" id="MDD9206989.1"/>
    </source>
</evidence>
<accession>A0ABT5TY45</accession>
<dbReference type="InterPro" id="IPR042179">
    <property type="entry name" value="KGD_C_sf"/>
</dbReference>
<proteinExistence type="predicted"/>
<keyword evidence="2 6" id="KW-0560">Oxidoreductase</keyword>
<feature type="non-terminal residue" evidence="6">
    <location>
        <position position="1"/>
    </location>
</feature>
<dbReference type="GO" id="GO:0004591">
    <property type="term" value="F:oxoglutarate dehydrogenase (succinyl-transferring) activity"/>
    <property type="evidence" value="ECO:0007669"/>
    <property type="project" value="UniProtKB-EC"/>
</dbReference>
<dbReference type="InterPro" id="IPR031717">
    <property type="entry name" value="ODO-1/KGD_C"/>
</dbReference>
<gene>
    <name evidence="6" type="primary">sucA</name>
    <name evidence="6" type="ORF">PU560_11000</name>
</gene>
<evidence type="ECO:0000313" key="7">
    <source>
        <dbReference type="Proteomes" id="UP001165561"/>
    </source>
</evidence>
<dbReference type="EMBL" id="JARACI010001019">
    <property type="protein sequence ID" value="MDD9206989.1"/>
    <property type="molecule type" value="Genomic_DNA"/>
</dbReference>
<feature type="compositionally biased region" description="Low complexity" evidence="4">
    <location>
        <begin position="85"/>
        <end position="95"/>
    </location>
</feature>
<dbReference type="Proteomes" id="UP001165561">
    <property type="component" value="Unassembled WGS sequence"/>
</dbReference>
<reference evidence="6" key="1">
    <citation type="submission" date="2023-02" db="EMBL/GenBank/DDBJ databases">
        <title>Georgenia sp.10Sc9-8, isolated from a soil sample collected from the Taklamakan desert.</title>
        <authorList>
            <person name="Liu S."/>
        </authorList>
    </citation>
    <scope>NUCLEOTIDE SEQUENCE</scope>
    <source>
        <strain evidence="6">10Sc9-8</strain>
    </source>
</reference>
<dbReference type="EC" id="1.2.4.2" evidence="6"/>
<evidence type="ECO:0000256" key="3">
    <source>
        <dbReference type="ARBA" id="ARBA00023052"/>
    </source>
</evidence>
<dbReference type="PANTHER" id="PTHR23152">
    <property type="entry name" value="2-OXOGLUTARATE DEHYDROGENASE"/>
    <property type="match status" value="1"/>
</dbReference>
<sequence>LLCSGRVYYDLTAERTRRKDTRTAILRLEQLYPLDLDAVRAELEPFGDADLVWVQDEPANQGPWTFISDHLGEALGGRSLRRVSRPAAASPAAGSGKRHKEEAGELMESAFGR</sequence>
<feature type="region of interest" description="Disordered" evidence="4">
    <location>
        <begin position="82"/>
        <end position="113"/>
    </location>
</feature>